<dbReference type="InterPro" id="IPR008906">
    <property type="entry name" value="HATC_C_dom"/>
</dbReference>
<dbReference type="PANTHER" id="PTHR11697">
    <property type="entry name" value="GENERAL TRANSCRIPTION FACTOR 2-RELATED ZINC FINGER PROTEIN"/>
    <property type="match status" value="1"/>
</dbReference>
<dbReference type="InterPro" id="IPR006580">
    <property type="entry name" value="Znf_TTF"/>
</dbReference>
<feature type="non-terminal residue" evidence="2">
    <location>
        <position position="1"/>
    </location>
</feature>
<dbReference type="Pfam" id="PF14291">
    <property type="entry name" value="DUF4371"/>
    <property type="match status" value="1"/>
</dbReference>
<keyword evidence="3" id="KW-1185">Reference proteome</keyword>
<feature type="domain" description="TTF-type" evidence="1">
    <location>
        <begin position="41"/>
        <end position="120"/>
    </location>
</feature>
<evidence type="ECO:0000259" key="1">
    <source>
        <dbReference type="SMART" id="SM00597"/>
    </source>
</evidence>
<dbReference type="GO" id="GO:0046983">
    <property type="term" value="F:protein dimerization activity"/>
    <property type="evidence" value="ECO:0007669"/>
    <property type="project" value="InterPro"/>
</dbReference>
<reference evidence="2 3" key="1">
    <citation type="submission" date="2014-04" db="EMBL/GenBank/DDBJ databases">
        <authorList>
            <consortium name="International Citrus Genome Consortium"/>
            <person name="Gmitter F."/>
            <person name="Chen C."/>
            <person name="Farmerie W."/>
            <person name="Harkins T."/>
            <person name="Desany B."/>
            <person name="Mohiuddin M."/>
            <person name="Kodira C."/>
            <person name="Borodovsky M."/>
            <person name="Lomsadze A."/>
            <person name="Burns P."/>
            <person name="Jenkins J."/>
            <person name="Prochnik S."/>
            <person name="Shu S."/>
            <person name="Chapman J."/>
            <person name="Pitluck S."/>
            <person name="Schmutz J."/>
            <person name="Rokhsar D."/>
        </authorList>
    </citation>
    <scope>NUCLEOTIDE SEQUENCE</scope>
</reference>
<evidence type="ECO:0000313" key="2">
    <source>
        <dbReference type="EMBL" id="KDO37379.1"/>
    </source>
</evidence>
<dbReference type="STRING" id="2711.A0A067D326"/>
<protein>
    <recommendedName>
        <fullName evidence="1">TTF-type domain-containing protein</fullName>
    </recommendedName>
</protein>
<dbReference type="Pfam" id="PF05699">
    <property type="entry name" value="Dimer_Tnp_hAT"/>
    <property type="match status" value="1"/>
</dbReference>
<accession>A0A067D326</accession>
<proteinExistence type="predicted"/>
<dbReference type="SMART" id="SM00597">
    <property type="entry name" value="ZnF_TTF"/>
    <property type="match status" value="1"/>
</dbReference>
<dbReference type="AlphaFoldDB" id="A0A067D326"/>
<evidence type="ECO:0000313" key="3">
    <source>
        <dbReference type="Proteomes" id="UP000027120"/>
    </source>
</evidence>
<sequence length="519" mass="61454">LRKPIWTLLVNQQDDVRRMYINMGLYQPKLEEFPPSFDGQQLRQFQYTWYAQFPWLEYSKEINVVYCFACFLFDEKKSWKRINNGERCSFLHHEGGLNSHNTKAMLKWGGLKNPSQHIDRVMNGQSSQHILQNRFWLQTSIEAIHEEIEDEKFCILVDETQDEFKKEQMAIILRYVDCDEFFHERFFEVLNVHGVNCKHYFEKTVHMHIMYIIYSSAATCISETTPWSSHFTLVSRLISMFDVVHEYLKKMICNGSNNDIREEVKVVYNAMSTLKFTFILHLMNKVLGINDLLCQTLQMKSQDILNTIHLISTTNLLLQSFRENGWDTFTKNVISFCESHHIDVPEMNDCHMKGMMHSCLQKDYVTMEHYYRIDLFNAVIDFQLMELNNKFTDQTMELLTLSSTLNPVDSFKSFDIDDICNLAERFYPPDFTQFECISSLSELCQKLVQTRKSQIYFLLNRLIYLVLTPHVSTVTTERVFSTMKLIKTSLQNKMEKDFLSDCMIIYIERDESIIKAQLK</sequence>
<dbReference type="PANTHER" id="PTHR11697:SF230">
    <property type="entry name" value="ZINC FINGER, MYM DOMAIN CONTAINING 1"/>
    <property type="match status" value="1"/>
</dbReference>
<name>A0A067D326_CITSI</name>
<dbReference type="InterPro" id="IPR055298">
    <property type="entry name" value="AtLOH3-like"/>
</dbReference>
<dbReference type="InterPro" id="IPR025398">
    <property type="entry name" value="DUF4371"/>
</dbReference>
<gene>
    <name evidence="2" type="ORF">CISIN_1g042023mg</name>
</gene>
<organism evidence="2 3">
    <name type="scientific">Citrus sinensis</name>
    <name type="common">Sweet orange</name>
    <name type="synonym">Citrus aurantium var. sinensis</name>
    <dbReference type="NCBI Taxonomy" id="2711"/>
    <lineage>
        <taxon>Eukaryota</taxon>
        <taxon>Viridiplantae</taxon>
        <taxon>Streptophyta</taxon>
        <taxon>Embryophyta</taxon>
        <taxon>Tracheophyta</taxon>
        <taxon>Spermatophyta</taxon>
        <taxon>Magnoliopsida</taxon>
        <taxon>eudicotyledons</taxon>
        <taxon>Gunneridae</taxon>
        <taxon>Pentapetalae</taxon>
        <taxon>rosids</taxon>
        <taxon>malvids</taxon>
        <taxon>Sapindales</taxon>
        <taxon>Rutaceae</taxon>
        <taxon>Aurantioideae</taxon>
        <taxon>Citrus</taxon>
    </lineage>
</organism>
<dbReference type="EMBL" id="KK790908">
    <property type="protein sequence ID" value="KDO37379.1"/>
    <property type="molecule type" value="Genomic_DNA"/>
</dbReference>
<dbReference type="Proteomes" id="UP000027120">
    <property type="component" value="Unassembled WGS sequence"/>
</dbReference>